<evidence type="ECO:0000313" key="3">
    <source>
        <dbReference type="Proteomes" id="UP001324427"/>
    </source>
</evidence>
<feature type="compositionally biased region" description="Acidic residues" evidence="1">
    <location>
        <begin position="369"/>
        <end position="381"/>
    </location>
</feature>
<organism evidence="2 3">
    <name type="scientific">Oleoguttula mirabilis</name>
    <dbReference type="NCBI Taxonomy" id="1507867"/>
    <lineage>
        <taxon>Eukaryota</taxon>
        <taxon>Fungi</taxon>
        <taxon>Dikarya</taxon>
        <taxon>Ascomycota</taxon>
        <taxon>Pezizomycotina</taxon>
        <taxon>Dothideomycetes</taxon>
        <taxon>Dothideomycetidae</taxon>
        <taxon>Mycosphaerellales</taxon>
        <taxon>Teratosphaeriaceae</taxon>
        <taxon>Oleoguttula</taxon>
    </lineage>
</organism>
<evidence type="ECO:0000256" key="1">
    <source>
        <dbReference type="SAM" id="MobiDB-lite"/>
    </source>
</evidence>
<feature type="region of interest" description="Disordered" evidence="1">
    <location>
        <begin position="354"/>
        <end position="474"/>
    </location>
</feature>
<feature type="compositionally biased region" description="Acidic residues" evidence="1">
    <location>
        <begin position="427"/>
        <end position="442"/>
    </location>
</feature>
<feature type="compositionally biased region" description="Basic residues" evidence="1">
    <location>
        <begin position="1"/>
        <end position="12"/>
    </location>
</feature>
<feature type="region of interest" description="Disordered" evidence="1">
    <location>
        <begin position="1"/>
        <end position="22"/>
    </location>
</feature>
<reference evidence="2 3" key="1">
    <citation type="submission" date="2021-11" db="EMBL/GenBank/DDBJ databases">
        <title>Black yeast isolated from Biological Soil Crust.</title>
        <authorList>
            <person name="Kurbessoian T."/>
        </authorList>
    </citation>
    <scope>NUCLEOTIDE SEQUENCE [LARGE SCALE GENOMIC DNA]</scope>
    <source>
        <strain evidence="2 3">CCFEE 5522</strain>
    </source>
</reference>
<keyword evidence="3" id="KW-1185">Reference proteome</keyword>
<feature type="compositionally biased region" description="Acidic residues" evidence="1">
    <location>
        <begin position="394"/>
        <end position="410"/>
    </location>
</feature>
<gene>
    <name evidence="2" type="ORF">LTR36_009027</name>
</gene>
<accession>A0AAV9J6G2</accession>
<protein>
    <submittedName>
        <fullName evidence="2">Uncharacterized protein</fullName>
    </submittedName>
</protein>
<comment type="caution">
    <text evidence="2">The sequence shown here is derived from an EMBL/GenBank/DDBJ whole genome shotgun (WGS) entry which is preliminary data.</text>
</comment>
<evidence type="ECO:0000313" key="2">
    <source>
        <dbReference type="EMBL" id="KAK4540597.1"/>
    </source>
</evidence>
<sequence>MAKIKNTKKKANAAKTIPLHNAPEPYDAHNDSAVHLFPWHNVSSGGTQGATELKLTDAQAMVTMFAHMACMRPDAVFGSFYWCEAARLGPLFSKLDGTITRGANFAGPTAIFMPQVPTTAWNEQWLAADPMTRLQLTSSEFLHHPLEAVGFPIWVTESVRRNDATSLDRYIRWPNSSAIPPYGIVVDITTTGYHVMLLEECVEFLNSTAMQGIILDLKPRTKRWLKAHTVQPCDGDLHIGLLSAIIQLARKHCDQTATLRILRGWPFYLPRFKMPQLRDDAVPYQRQGGGERWRPTKYTPEQVSWLGKQLEGQHPRSFTSAAWLRLKREFNVTFDASVSVFSLSRWVLAQLGGPKRGRNTSGHQHSSDDSQDSDSEQDDEDQSGRKAGTKGEQDGDDGQGSDSDNHDDEDLPRRKRGPKAEQRGRDNDEEEADSDGEDDEGDQSNPLTTSDIAEKEPDLRNHLKTLEEESRPKGAWKPDELRWLMLAIVNPRNRDPYGYGPSRRVLADALNAKFGTARSERTVGDKIQANPSLKLLRKKYPAHQGWHKGHMRK</sequence>
<dbReference type="EMBL" id="JAVFHQ010000064">
    <property type="protein sequence ID" value="KAK4540597.1"/>
    <property type="molecule type" value="Genomic_DNA"/>
</dbReference>
<name>A0AAV9J6G2_9PEZI</name>
<dbReference type="AlphaFoldDB" id="A0AAV9J6G2"/>
<proteinExistence type="predicted"/>
<dbReference type="Proteomes" id="UP001324427">
    <property type="component" value="Unassembled WGS sequence"/>
</dbReference>
<feature type="compositionally biased region" description="Basic and acidic residues" evidence="1">
    <location>
        <begin position="452"/>
        <end position="474"/>
    </location>
</feature>